<protein>
    <submittedName>
        <fullName evidence="1">Uncharacterized protein</fullName>
    </submittedName>
</protein>
<gene>
    <name evidence="2" type="ORF">RCL2_001984200</name>
    <name evidence="1" type="ORF">RclHR1_18660001</name>
</gene>
<sequence>MLEKLIEELNSETSLDPEIAKEGILPLGSGSRNFFDLYNAIDVMEGQEEVAKWTVIKSYFNFEKALND</sequence>
<keyword evidence="3" id="KW-1185">Reference proteome</keyword>
<comment type="caution">
    <text evidence="1">The sequence shown here is derived from an EMBL/GenBank/DDBJ whole genome shotgun (WGS) entry which is preliminary data.</text>
</comment>
<name>A0A2Z6R047_9GLOM</name>
<organism evidence="1 3">
    <name type="scientific">Rhizophagus clarus</name>
    <dbReference type="NCBI Taxonomy" id="94130"/>
    <lineage>
        <taxon>Eukaryota</taxon>
        <taxon>Fungi</taxon>
        <taxon>Fungi incertae sedis</taxon>
        <taxon>Mucoromycota</taxon>
        <taxon>Glomeromycotina</taxon>
        <taxon>Glomeromycetes</taxon>
        <taxon>Glomerales</taxon>
        <taxon>Glomeraceae</taxon>
        <taxon>Rhizophagus</taxon>
    </lineage>
</organism>
<dbReference type="EMBL" id="BLAL01000220">
    <property type="protein sequence ID" value="GES93086.1"/>
    <property type="molecule type" value="Genomic_DNA"/>
</dbReference>
<evidence type="ECO:0000313" key="2">
    <source>
        <dbReference type="EMBL" id="GES93086.1"/>
    </source>
</evidence>
<accession>A0A2Z6R047</accession>
<evidence type="ECO:0000313" key="1">
    <source>
        <dbReference type="EMBL" id="GBB91389.1"/>
    </source>
</evidence>
<reference evidence="2" key="2">
    <citation type="submission" date="2019-10" db="EMBL/GenBank/DDBJ databases">
        <title>Conservation and host-specific expression of non-tandemly repeated heterogenous ribosome RNA gene in arbuscular mycorrhizal fungi.</title>
        <authorList>
            <person name="Maeda T."/>
            <person name="Kobayashi Y."/>
            <person name="Nakagawa T."/>
            <person name="Ezawa T."/>
            <person name="Yamaguchi K."/>
            <person name="Bino T."/>
            <person name="Nishimoto Y."/>
            <person name="Shigenobu S."/>
            <person name="Kawaguchi M."/>
        </authorList>
    </citation>
    <scope>NUCLEOTIDE SEQUENCE</scope>
    <source>
        <strain evidence="2">HR1</strain>
    </source>
</reference>
<proteinExistence type="predicted"/>
<dbReference type="AlphaFoldDB" id="A0A2Z6R047"/>
<reference evidence="1 3" key="1">
    <citation type="submission" date="2017-11" db="EMBL/GenBank/DDBJ databases">
        <title>The genome of Rhizophagus clarus HR1 reveals common genetic basis of auxotrophy among arbuscular mycorrhizal fungi.</title>
        <authorList>
            <person name="Kobayashi Y."/>
        </authorList>
    </citation>
    <scope>NUCLEOTIDE SEQUENCE [LARGE SCALE GENOMIC DNA]</scope>
    <source>
        <strain evidence="1 3">HR1</strain>
    </source>
</reference>
<dbReference type="Proteomes" id="UP000615446">
    <property type="component" value="Unassembled WGS sequence"/>
</dbReference>
<dbReference type="EMBL" id="BEXD01000964">
    <property type="protein sequence ID" value="GBB91389.1"/>
    <property type="molecule type" value="Genomic_DNA"/>
</dbReference>
<evidence type="ECO:0000313" key="3">
    <source>
        <dbReference type="Proteomes" id="UP000247702"/>
    </source>
</evidence>
<dbReference type="Proteomes" id="UP000247702">
    <property type="component" value="Unassembled WGS sequence"/>
</dbReference>